<comment type="caution">
    <text evidence="2">The sequence shown here is derived from an EMBL/GenBank/DDBJ whole genome shotgun (WGS) entry which is preliminary data.</text>
</comment>
<name>A0A7V8GN35_9GAMM</name>
<dbReference type="PANTHER" id="PTHR36698">
    <property type="entry name" value="BLL5892 PROTEIN"/>
    <property type="match status" value="1"/>
</dbReference>
<dbReference type="PANTHER" id="PTHR36698:SF3">
    <property type="entry name" value="ABC-TYPE TRANSPORT AUXILIARY LIPOPROTEIN COMPONENT DOMAIN-CONTAINING PROTEIN"/>
    <property type="match status" value="1"/>
</dbReference>
<dbReference type="InterPro" id="IPR005586">
    <property type="entry name" value="ABC_trans_aux"/>
</dbReference>
<evidence type="ECO:0000313" key="2">
    <source>
        <dbReference type="EMBL" id="KAF1686742.1"/>
    </source>
</evidence>
<dbReference type="AlphaFoldDB" id="A0A7V8GN35"/>
<accession>A0A7V8GN35</accession>
<dbReference type="Pfam" id="PF03886">
    <property type="entry name" value="ABC_trans_aux"/>
    <property type="match status" value="1"/>
</dbReference>
<keyword evidence="3" id="KW-1185">Reference proteome</keyword>
<gene>
    <name evidence="2" type="ORF">B1992_06740</name>
</gene>
<evidence type="ECO:0000259" key="1">
    <source>
        <dbReference type="Pfam" id="PF03886"/>
    </source>
</evidence>
<feature type="domain" description="ABC-type transport auxiliary lipoprotein component" evidence="1">
    <location>
        <begin position="25"/>
        <end position="184"/>
    </location>
</feature>
<sequence length="201" mass="21208">MAGALLLAGCSLLTGSQRDPVTIYAPQVQVQTDPAWPQVDWQLAVSKPSASRLIDSPRIGVRPVPGELQVYRGAVWAQPPTDLLEGAVLRALEDSGKIAAVGRVATGLRADYRLAMDVRRFEADYAGGGPAATIEVAAKLLHNTDQRVVASRTFRQALPAAATDIASVAAAFEQALGAITPEIAGWTLAQGQADTRRHPPP</sequence>
<proteinExistence type="predicted"/>
<dbReference type="EMBL" id="MWIP01000005">
    <property type="protein sequence ID" value="KAF1686742.1"/>
    <property type="molecule type" value="Genomic_DNA"/>
</dbReference>
<organism evidence="2 3">
    <name type="scientific">Pseudoxanthomonas broegbernensis</name>
    <dbReference type="NCBI Taxonomy" id="83619"/>
    <lineage>
        <taxon>Bacteria</taxon>
        <taxon>Pseudomonadati</taxon>
        <taxon>Pseudomonadota</taxon>
        <taxon>Gammaproteobacteria</taxon>
        <taxon>Lysobacterales</taxon>
        <taxon>Lysobacteraceae</taxon>
        <taxon>Pseudoxanthomonas</taxon>
    </lineage>
</organism>
<reference evidence="2 3" key="1">
    <citation type="submission" date="2017-10" db="EMBL/GenBank/DDBJ databases">
        <title>Whole genome sequencing of Pseudoxanthomonas broegbernensis DSM 12573(T).</title>
        <authorList>
            <person name="Kumar S."/>
            <person name="Bansal K."/>
            <person name="Kaur A."/>
            <person name="Patil P."/>
            <person name="Sharma S."/>
            <person name="Patil P.B."/>
        </authorList>
    </citation>
    <scope>NUCLEOTIDE SEQUENCE [LARGE SCALE GENOMIC DNA]</scope>
    <source>
        <strain evidence="2 3">DSM 12573</strain>
    </source>
</reference>
<dbReference type="SUPFAM" id="SSF159594">
    <property type="entry name" value="XCC0632-like"/>
    <property type="match status" value="1"/>
</dbReference>
<dbReference type="RefSeq" id="WP_162310716.1">
    <property type="nucleotide sequence ID" value="NZ_JACHGU010000001.1"/>
</dbReference>
<dbReference type="Proteomes" id="UP000462066">
    <property type="component" value="Unassembled WGS sequence"/>
</dbReference>
<dbReference type="Gene3D" id="3.40.50.10610">
    <property type="entry name" value="ABC-type transport auxiliary lipoprotein component"/>
    <property type="match status" value="1"/>
</dbReference>
<evidence type="ECO:0000313" key="3">
    <source>
        <dbReference type="Proteomes" id="UP000462066"/>
    </source>
</evidence>
<protein>
    <submittedName>
        <fullName evidence="2">ABC transporter</fullName>
    </submittedName>
</protein>